<feature type="region of interest" description="Disordered" evidence="1">
    <location>
        <begin position="1"/>
        <end position="22"/>
    </location>
</feature>
<dbReference type="InterPro" id="IPR039422">
    <property type="entry name" value="MarR/SlyA-like"/>
</dbReference>
<dbReference type="AlphaFoldDB" id="A0A0M5IZL7"/>
<dbReference type="PANTHER" id="PTHR33164">
    <property type="entry name" value="TRANSCRIPTIONAL REGULATOR, MARR FAMILY"/>
    <property type="match status" value="1"/>
</dbReference>
<dbReference type="InterPro" id="IPR000835">
    <property type="entry name" value="HTH_MarR-typ"/>
</dbReference>
<evidence type="ECO:0000313" key="4">
    <source>
        <dbReference type="Proteomes" id="UP000060513"/>
    </source>
</evidence>
<dbReference type="GO" id="GO:0003700">
    <property type="term" value="F:DNA-binding transcription factor activity"/>
    <property type="evidence" value="ECO:0007669"/>
    <property type="project" value="InterPro"/>
</dbReference>
<dbReference type="PROSITE" id="PS50995">
    <property type="entry name" value="HTH_MARR_2"/>
    <property type="match status" value="1"/>
</dbReference>
<dbReference type="InterPro" id="IPR036388">
    <property type="entry name" value="WH-like_DNA-bd_sf"/>
</dbReference>
<protein>
    <submittedName>
        <fullName evidence="3">MarR-family transcriptional regulator</fullName>
    </submittedName>
</protein>
<dbReference type="KEGG" id="spri:SPRI_6418"/>
<reference evidence="3 4" key="1">
    <citation type="submission" date="2015-08" db="EMBL/GenBank/DDBJ databases">
        <title>Genome sequence of the pristinamycin over-producing bacterium Streptomyces pristinaespiralis HCCB10218.</title>
        <authorList>
            <person name="Tian J."/>
            <person name="Yang J."/>
            <person name="Li L."/>
            <person name="Ruan L."/>
            <person name="Wei W."/>
            <person name="Zheng G."/>
            <person name="Wei Z."/>
            <person name="Yang S."/>
            <person name="Ge M."/>
            <person name="Jiang W."/>
            <person name="Lu Y."/>
        </authorList>
    </citation>
    <scope>NUCLEOTIDE SEQUENCE [LARGE SCALE GENOMIC DNA]</scope>
    <source>
        <strain evidence="3 4">HCCB 10218</strain>
    </source>
</reference>
<organism evidence="3">
    <name type="scientific">Streptomyces pristinaespiralis</name>
    <dbReference type="NCBI Taxonomy" id="38300"/>
    <lineage>
        <taxon>Bacteria</taxon>
        <taxon>Bacillati</taxon>
        <taxon>Actinomycetota</taxon>
        <taxon>Actinomycetes</taxon>
        <taxon>Kitasatosporales</taxon>
        <taxon>Streptomycetaceae</taxon>
        <taxon>Streptomyces</taxon>
    </lineage>
</organism>
<dbReference type="PATRIC" id="fig|38300.4.peg.6711"/>
<sequence length="173" mass="19291">MIEKLYTGGMRSADTPSPVLPSEDPVGLQDFAVLLRRMNGEFNRIAQEFAQSQGLHLTDVQALIAILDGDHADEAGPMTPGRLRKQLNLTSGAMTACLDRLEKAGHIRRVRAADDRRVVHLHYAEGAKQVARDYFQPLARGTDAARGRFTTQELRVVVRFLAEMNRELAALRR</sequence>
<dbReference type="SMART" id="SM00347">
    <property type="entry name" value="HTH_MARR"/>
    <property type="match status" value="1"/>
</dbReference>
<evidence type="ECO:0000256" key="1">
    <source>
        <dbReference type="SAM" id="MobiDB-lite"/>
    </source>
</evidence>
<accession>A0A0M5IZL7</accession>
<dbReference type="EMBL" id="CP011340">
    <property type="protein sequence ID" value="ALC24724.1"/>
    <property type="molecule type" value="Genomic_DNA"/>
</dbReference>
<dbReference type="SUPFAM" id="SSF46785">
    <property type="entry name" value="Winged helix' DNA-binding domain"/>
    <property type="match status" value="1"/>
</dbReference>
<dbReference type="PRINTS" id="PR00598">
    <property type="entry name" value="HTHMARR"/>
</dbReference>
<dbReference type="PANTHER" id="PTHR33164:SF106">
    <property type="entry name" value="TRANSCRIPTIONAL REGULATORY PROTEIN"/>
    <property type="match status" value="1"/>
</dbReference>
<feature type="domain" description="HTH marR-type" evidence="2">
    <location>
        <begin position="28"/>
        <end position="166"/>
    </location>
</feature>
<evidence type="ECO:0000259" key="2">
    <source>
        <dbReference type="PROSITE" id="PS50995"/>
    </source>
</evidence>
<name>A0A0M5IZL7_STRPR</name>
<proteinExistence type="predicted"/>
<dbReference type="Gene3D" id="1.10.10.10">
    <property type="entry name" value="Winged helix-like DNA-binding domain superfamily/Winged helix DNA-binding domain"/>
    <property type="match status" value="1"/>
</dbReference>
<dbReference type="STRING" id="38300.SPRI_6418"/>
<gene>
    <name evidence="3" type="ORF">SPRI_6418</name>
</gene>
<evidence type="ECO:0000313" key="3">
    <source>
        <dbReference type="EMBL" id="ALC24724.1"/>
    </source>
</evidence>
<dbReference type="InterPro" id="IPR036390">
    <property type="entry name" value="WH_DNA-bd_sf"/>
</dbReference>
<dbReference type="Pfam" id="PF01047">
    <property type="entry name" value="MarR"/>
    <property type="match status" value="1"/>
</dbReference>
<dbReference type="Proteomes" id="UP000060513">
    <property type="component" value="Chromosome"/>
</dbReference>
<dbReference type="GO" id="GO:0006950">
    <property type="term" value="P:response to stress"/>
    <property type="evidence" value="ECO:0007669"/>
    <property type="project" value="TreeGrafter"/>
</dbReference>